<evidence type="ECO:0000313" key="3">
    <source>
        <dbReference type="Proteomes" id="UP000199256"/>
    </source>
</evidence>
<dbReference type="EMBL" id="FOAA01000005">
    <property type="protein sequence ID" value="SEK81539.1"/>
    <property type="molecule type" value="Genomic_DNA"/>
</dbReference>
<dbReference type="RefSeq" id="WP_090252364.1">
    <property type="nucleotide sequence ID" value="NZ_FOAA01000005.1"/>
</dbReference>
<feature type="compositionally biased region" description="Basic and acidic residues" evidence="1">
    <location>
        <begin position="1"/>
        <end position="12"/>
    </location>
</feature>
<keyword evidence="3" id="KW-1185">Reference proteome</keyword>
<accession>A0A1H7K3Z6</accession>
<sequence>MTEQMKSPHEMSSEELFALARRREEQEAAEKEEARRQEREALREKRRELVKQHRKELAALDREIRKLGGRVTGRGSSAGRGGSQAGPSQVLCQIVSDQGEMTISEIRAQAEQAGLDVKNISQTLGYLKRQGKLDSPRRGVYRAA</sequence>
<feature type="compositionally biased region" description="Basic and acidic residues" evidence="1">
    <location>
        <begin position="21"/>
        <end position="54"/>
    </location>
</feature>
<dbReference type="OrthoDB" id="5796886at2"/>
<dbReference type="AlphaFoldDB" id="A0A1H7K3Z6"/>
<feature type="region of interest" description="Disordered" evidence="1">
    <location>
        <begin position="68"/>
        <end position="87"/>
    </location>
</feature>
<evidence type="ECO:0000313" key="2">
    <source>
        <dbReference type="EMBL" id="SEK81539.1"/>
    </source>
</evidence>
<gene>
    <name evidence="2" type="ORF">SAMN05444515_105127</name>
</gene>
<organism evidence="2 3">
    <name type="scientific">Ectothiorhodospira marina</name>
    <dbReference type="NCBI Taxonomy" id="1396821"/>
    <lineage>
        <taxon>Bacteria</taxon>
        <taxon>Pseudomonadati</taxon>
        <taxon>Pseudomonadota</taxon>
        <taxon>Gammaproteobacteria</taxon>
        <taxon>Chromatiales</taxon>
        <taxon>Ectothiorhodospiraceae</taxon>
        <taxon>Ectothiorhodospira</taxon>
    </lineage>
</organism>
<feature type="region of interest" description="Disordered" evidence="1">
    <location>
        <begin position="1"/>
        <end position="54"/>
    </location>
</feature>
<protein>
    <submittedName>
        <fullName evidence="2">Uncharacterized protein</fullName>
    </submittedName>
</protein>
<proteinExistence type="predicted"/>
<dbReference type="Proteomes" id="UP000199256">
    <property type="component" value="Unassembled WGS sequence"/>
</dbReference>
<reference evidence="3" key="1">
    <citation type="submission" date="2016-10" db="EMBL/GenBank/DDBJ databases">
        <authorList>
            <person name="Varghese N."/>
            <person name="Submissions S."/>
        </authorList>
    </citation>
    <scope>NUCLEOTIDE SEQUENCE [LARGE SCALE GENOMIC DNA]</scope>
    <source>
        <strain evidence="3">DSM 241</strain>
    </source>
</reference>
<feature type="compositionally biased region" description="Gly residues" evidence="1">
    <location>
        <begin position="70"/>
        <end position="84"/>
    </location>
</feature>
<evidence type="ECO:0000256" key="1">
    <source>
        <dbReference type="SAM" id="MobiDB-lite"/>
    </source>
</evidence>
<name>A0A1H7K3Z6_9GAMM</name>